<sequence length="148" mass="17164">MKSLILALFLVGFTPALAGPGDDPIFPWPTGIETRQLIAEDITGDWVAYAYSGMDTFYIHFESEASSPHRIQVLVKPANKSYEDGKPRLGIGYWGRHLFWGHISMDGERYTRMVIYREHGVLKMRIEKPFKQGYYDLRLERWPWGKPL</sequence>
<dbReference type="AlphaFoldDB" id="A0A150WLG8"/>
<evidence type="ECO:0000256" key="1">
    <source>
        <dbReference type="SAM" id="SignalP"/>
    </source>
</evidence>
<feature type="chain" id="PRO_5007573165" evidence="1">
    <location>
        <begin position="19"/>
        <end position="148"/>
    </location>
</feature>
<comment type="caution">
    <text evidence="2">The sequence shown here is derived from an EMBL/GenBank/DDBJ whole genome shotgun (WGS) entry which is preliminary data.</text>
</comment>
<organism evidence="2 3">
    <name type="scientific">Bdellovibrio bacteriovorus</name>
    <dbReference type="NCBI Taxonomy" id="959"/>
    <lineage>
        <taxon>Bacteria</taxon>
        <taxon>Pseudomonadati</taxon>
        <taxon>Bdellovibrionota</taxon>
        <taxon>Bdellovibrionia</taxon>
        <taxon>Bdellovibrionales</taxon>
        <taxon>Pseudobdellovibrionaceae</taxon>
        <taxon>Bdellovibrio</taxon>
    </lineage>
</organism>
<dbReference type="OrthoDB" id="5296565at2"/>
<evidence type="ECO:0000313" key="3">
    <source>
        <dbReference type="Proteomes" id="UP000075320"/>
    </source>
</evidence>
<dbReference type="EMBL" id="LUKE01000002">
    <property type="protein sequence ID" value="KYG64820.1"/>
    <property type="molecule type" value="Genomic_DNA"/>
</dbReference>
<protein>
    <submittedName>
        <fullName evidence="2">Uncharacterized protein</fullName>
    </submittedName>
</protein>
<accession>A0A150WLG8</accession>
<name>A0A150WLG8_BDEBC</name>
<feature type="signal peptide" evidence="1">
    <location>
        <begin position="1"/>
        <end position="18"/>
    </location>
</feature>
<dbReference type="Proteomes" id="UP000075320">
    <property type="component" value="Unassembled WGS sequence"/>
</dbReference>
<dbReference type="RefSeq" id="WP_061835331.1">
    <property type="nucleotide sequence ID" value="NZ_LUKE01000002.1"/>
</dbReference>
<keyword evidence="3" id="KW-1185">Reference proteome</keyword>
<gene>
    <name evidence="2" type="ORF">AZI86_11495</name>
</gene>
<evidence type="ECO:0000313" key="2">
    <source>
        <dbReference type="EMBL" id="KYG64820.1"/>
    </source>
</evidence>
<keyword evidence="1" id="KW-0732">Signal</keyword>
<reference evidence="2 3" key="1">
    <citation type="submission" date="2016-03" db="EMBL/GenBank/DDBJ databases">
        <authorList>
            <person name="Ploux O."/>
        </authorList>
    </citation>
    <scope>NUCLEOTIDE SEQUENCE [LARGE SCALE GENOMIC DNA]</scope>
    <source>
        <strain evidence="2 3">R0</strain>
    </source>
</reference>
<proteinExistence type="predicted"/>